<gene>
    <name evidence="2" type="ORF">M378DRAFT_192144</name>
</gene>
<dbReference type="InterPro" id="IPR012349">
    <property type="entry name" value="Split_barrel_FMN-bd"/>
</dbReference>
<protein>
    <recommendedName>
        <fullName evidence="1">General stress protein FMN-binding split barrel domain-containing protein</fullName>
    </recommendedName>
</protein>
<dbReference type="AlphaFoldDB" id="A0A0C2XAI4"/>
<name>A0A0C2XAI4_AMAMK</name>
<dbReference type="InterPro" id="IPR038725">
    <property type="entry name" value="YdaG_split_barrel_FMN-bd"/>
</dbReference>
<dbReference type="STRING" id="946122.A0A0C2XAI4"/>
<evidence type="ECO:0000313" key="3">
    <source>
        <dbReference type="Proteomes" id="UP000054549"/>
    </source>
</evidence>
<evidence type="ECO:0000313" key="2">
    <source>
        <dbReference type="EMBL" id="KIL65838.1"/>
    </source>
</evidence>
<reference evidence="2 3" key="1">
    <citation type="submission" date="2014-04" db="EMBL/GenBank/DDBJ databases">
        <title>Evolutionary Origins and Diversification of the Mycorrhizal Mutualists.</title>
        <authorList>
            <consortium name="DOE Joint Genome Institute"/>
            <consortium name="Mycorrhizal Genomics Consortium"/>
            <person name="Kohler A."/>
            <person name="Kuo A."/>
            <person name="Nagy L.G."/>
            <person name="Floudas D."/>
            <person name="Copeland A."/>
            <person name="Barry K.W."/>
            <person name="Cichocki N."/>
            <person name="Veneault-Fourrey C."/>
            <person name="LaButti K."/>
            <person name="Lindquist E.A."/>
            <person name="Lipzen A."/>
            <person name="Lundell T."/>
            <person name="Morin E."/>
            <person name="Murat C."/>
            <person name="Riley R."/>
            <person name="Ohm R."/>
            <person name="Sun H."/>
            <person name="Tunlid A."/>
            <person name="Henrissat B."/>
            <person name="Grigoriev I.V."/>
            <person name="Hibbett D.S."/>
            <person name="Martin F."/>
        </authorList>
    </citation>
    <scope>NUCLEOTIDE SEQUENCE [LARGE SCALE GENOMIC DNA]</scope>
    <source>
        <strain evidence="2 3">Koide BX008</strain>
    </source>
</reference>
<dbReference type="PANTHER" id="PTHR34818:SF1">
    <property type="entry name" value="PROTEIN BLI-3"/>
    <property type="match status" value="1"/>
</dbReference>
<dbReference type="Gene3D" id="2.30.110.10">
    <property type="entry name" value="Electron Transport, Fmn-binding Protein, Chain A"/>
    <property type="match status" value="1"/>
</dbReference>
<evidence type="ECO:0000259" key="1">
    <source>
        <dbReference type="Pfam" id="PF16242"/>
    </source>
</evidence>
<dbReference type="PANTHER" id="PTHR34818">
    <property type="entry name" value="PROTEIN BLI-3"/>
    <property type="match status" value="1"/>
</dbReference>
<dbReference type="InParanoid" id="A0A0C2XAI4"/>
<dbReference type="InterPro" id="IPR052917">
    <property type="entry name" value="Stress-Dev_Protein"/>
</dbReference>
<feature type="domain" description="General stress protein FMN-binding split barrel" evidence="1">
    <location>
        <begin position="25"/>
        <end position="180"/>
    </location>
</feature>
<sequence>MSQQTSHLDPYTEQAEKTDVTLQEKIQGLHGIVHQVKTGMFTTRSPGGYLHSRAMTPASPVEENQLKLVFIANRVTHKCDEVENDAHVNVSFYDPSTTNWASYCGTAKIIQDKEMIKKYWSIETSAWFGDLKDGVHRGDVNDPRVALIEVVPDEIRYWIATKGSIGRVVETGMGIITGKTACPGEIRTITKGEIELTCGLHLT</sequence>
<dbReference type="Proteomes" id="UP000054549">
    <property type="component" value="Unassembled WGS sequence"/>
</dbReference>
<proteinExistence type="predicted"/>
<keyword evidence="3" id="KW-1185">Reference proteome</keyword>
<dbReference type="EMBL" id="KN818239">
    <property type="protein sequence ID" value="KIL65838.1"/>
    <property type="molecule type" value="Genomic_DNA"/>
</dbReference>
<dbReference type="SUPFAM" id="SSF50475">
    <property type="entry name" value="FMN-binding split barrel"/>
    <property type="match status" value="1"/>
</dbReference>
<dbReference type="HOGENOM" id="CLU_091428_0_1_1"/>
<dbReference type="OrthoDB" id="434253at2759"/>
<accession>A0A0C2XAI4</accession>
<organism evidence="2 3">
    <name type="scientific">Amanita muscaria (strain Koide BX008)</name>
    <dbReference type="NCBI Taxonomy" id="946122"/>
    <lineage>
        <taxon>Eukaryota</taxon>
        <taxon>Fungi</taxon>
        <taxon>Dikarya</taxon>
        <taxon>Basidiomycota</taxon>
        <taxon>Agaricomycotina</taxon>
        <taxon>Agaricomycetes</taxon>
        <taxon>Agaricomycetidae</taxon>
        <taxon>Agaricales</taxon>
        <taxon>Pluteineae</taxon>
        <taxon>Amanitaceae</taxon>
        <taxon>Amanita</taxon>
    </lineage>
</organism>
<dbReference type="Pfam" id="PF16242">
    <property type="entry name" value="Pyrid_ox_like"/>
    <property type="match status" value="1"/>
</dbReference>